<dbReference type="SUPFAM" id="SSF55120">
    <property type="entry name" value="Pseudouridine synthase"/>
    <property type="match status" value="1"/>
</dbReference>
<name>A0A558HKR8_9GAMM</name>
<gene>
    <name evidence="2" type="ORF">FQP86_11585</name>
</gene>
<keyword evidence="3" id="KW-1185">Reference proteome</keyword>
<dbReference type="InterPro" id="IPR050188">
    <property type="entry name" value="RluA_PseudoU_synthase"/>
</dbReference>
<dbReference type="InterPro" id="IPR006145">
    <property type="entry name" value="PsdUridine_synth_RsuA/RluA"/>
</dbReference>
<dbReference type="PANTHER" id="PTHR21600:SF89">
    <property type="entry name" value="RIBOSOMAL LARGE SUBUNIT PSEUDOURIDINE SYNTHASE A"/>
    <property type="match status" value="1"/>
</dbReference>
<dbReference type="RefSeq" id="WP_024953152.1">
    <property type="nucleotide sequence ID" value="NZ_CAWOWR010000127.1"/>
</dbReference>
<dbReference type="STRING" id="553385.GCA_000591415_03394"/>
<evidence type="ECO:0000259" key="1">
    <source>
        <dbReference type="Pfam" id="PF00849"/>
    </source>
</evidence>
<dbReference type="PANTHER" id="PTHR21600">
    <property type="entry name" value="MITOCHONDRIAL RNA PSEUDOURIDINE SYNTHASE"/>
    <property type="match status" value="1"/>
</dbReference>
<dbReference type="GO" id="GO:0009982">
    <property type="term" value="F:pseudouridine synthase activity"/>
    <property type="evidence" value="ECO:0007669"/>
    <property type="project" value="InterPro"/>
</dbReference>
<dbReference type="AlphaFoldDB" id="A0A558HKR8"/>
<reference evidence="2 3" key="1">
    <citation type="submission" date="2019-07" db="EMBL/GenBank/DDBJ databases">
        <title>Diversity of Bacteria from Kongsfjorden, Arctic.</title>
        <authorList>
            <person name="Yu Y."/>
        </authorList>
    </citation>
    <scope>NUCLEOTIDE SEQUENCE [LARGE SCALE GENOMIC DNA]</scope>
    <source>
        <strain evidence="2 3">SM1923</strain>
    </source>
</reference>
<protein>
    <submittedName>
        <fullName evidence="2">RluA family pseudouridine synthase</fullName>
    </submittedName>
</protein>
<dbReference type="OrthoDB" id="9807829at2"/>
<dbReference type="PROSITE" id="PS01129">
    <property type="entry name" value="PSI_RLU"/>
    <property type="match status" value="1"/>
</dbReference>
<dbReference type="GO" id="GO:0000455">
    <property type="term" value="P:enzyme-directed rRNA pseudouridine synthesis"/>
    <property type="evidence" value="ECO:0007669"/>
    <property type="project" value="TreeGrafter"/>
</dbReference>
<dbReference type="GO" id="GO:0003723">
    <property type="term" value="F:RNA binding"/>
    <property type="evidence" value="ECO:0007669"/>
    <property type="project" value="InterPro"/>
</dbReference>
<dbReference type="EMBL" id="VNFH01000007">
    <property type="protein sequence ID" value="TVU69732.1"/>
    <property type="molecule type" value="Genomic_DNA"/>
</dbReference>
<dbReference type="Proteomes" id="UP000319941">
    <property type="component" value="Unassembled WGS sequence"/>
</dbReference>
<proteinExistence type="predicted"/>
<dbReference type="Gene3D" id="3.30.2350.10">
    <property type="entry name" value="Pseudouridine synthase"/>
    <property type="match status" value="1"/>
</dbReference>
<accession>A0A558HKR8</accession>
<dbReference type="GO" id="GO:0140098">
    <property type="term" value="F:catalytic activity, acting on RNA"/>
    <property type="evidence" value="ECO:0007669"/>
    <property type="project" value="UniProtKB-ARBA"/>
</dbReference>
<evidence type="ECO:0000313" key="2">
    <source>
        <dbReference type="EMBL" id="TVU69732.1"/>
    </source>
</evidence>
<dbReference type="Pfam" id="PF00849">
    <property type="entry name" value="PseudoU_synth_2"/>
    <property type="match status" value="1"/>
</dbReference>
<feature type="domain" description="Pseudouridine synthase RsuA/RluA-like" evidence="1">
    <location>
        <begin position="26"/>
        <end position="173"/>
    </location>
</feature>
<dbReference type="InterPro" id="IPR006224">
    <property type="entry name" value="PsdUridine_synth_RluA-like_CS"/>
</dbReference>
<evidence type="ECO:0000313" key="3">
    <source>
        <dbReference type="Proteomes" id="UP000319941"/>
    </source>
</evidence>
<sequence length="223" mass="25235">MQPQADPFIVPLCHDTYRVLYADDDILLIDKPTGLLSLSGKHPLNLDSLHHRLVKEYPTAKLLHRLDFGTSGIMLVALNKPANGNLTRQFQDRTISKSYTAILHGHLADDTGRISLPIAKDVDHFPLQKICHDTGKTAISDFRVIERLEAPQRTRVEFTPVSGRTHQLRIHSQQIDHPILGCDLYATDEAFFMAERLMLHAEMIAFDHPVSGERMEVRSPCPF</sequence>
<dbReference type="InterPro" id="IPR020103">
    <property type="entry name" value="PsdUridine_synth_cat_dom_sf"/>
</dbReference>
<organism evidence="2 3">
    <name type="scientific">Cobetia crustatorum</name>
    <dbReference type="NCBI Taxonomy" id="553385"/>
    <lineage>
        <taxon>Bacteria</taxon>
        <taxon>Pseudomonadati</taxon>
        <taxon>Pseudomonadota</taxon>
        <taxon>Gammaproteobacteria</taxon>
        <taxon>Oceanospirillales</taxon>
        <taxon>Halomonadaceae</taxon>
        <taxon>Cobetia</taxon>
    </lineage>
</organism>
<dbReference type="CDD" id="cd02869">
    <property type="entry name" value="PseudoU_synth_RluA_like"/>
    <property type="match status" value="1"/>
</dbReference>
<comment type="caution">
    <text evidence="2">The sequence shown here is derived from an EMBL/GenBank/DDBJ whole genome shotgun (WGS) entry which is preliminary data.</text>
</comment>